<name>A0A2P2Q1V3_RHIMU</name>
<reference evidence="1" key="1">
    <citation type="submission" date="2018-02" db="EMBL/GenBank/DDBJ databases">
        <title>Rhizophora mucronata_Transcriptome.</title>
        <authorList>
            <person name="Meera S.P."/>
            <person name="Sreeshan A."/>
            <person name="Augustine A."/>
        </authorList>
    </citation>
    <scope>NUCLEOTIDE SEQUENCE</scope>
    <source>
        <tissue evidence="1">Leaf</tissue>
    </source>
</reference>
<dbReference type="EMBL" id="GGEC01080494">
    <property type="protein sequence ID" value="MBX60978.1"/>
    <property type="molecule type" value="Transcribed_RNA"/>
</dbReference>
<evidence type="ECO:0000313" key="1">
    <source>
        <dbReference type="EMBL" id="MBX60978.1"/>
    </source>
</evidence>
<accession>A0A2P2Q1V3</accession>
<sequence>MATITDINIGNSGAFGVFEAVSPAGCPESNCFWNTGRS</sequence>
<organism evidence="1">
    <name type="scientific">Rhizophora mucronata</name>
    <name type="common">Asiatic mangrove</name>
    <dbReference type="NCBI Taxonomy" id="61149"/>
    <lineage>
        <taxon>Eukaryota</taxon>
        <taxon>Viridiplantae</taxon>
        <taxon>Streptophyta</taxon>
        <taxon>Embryophyta</taxon>
        <taxon>Tracheophyta</taxon>
        <taxon>Spermatophyta</taxon>
        <taxon>Magnoliopsida</taxon>
        <taxon>eudicotyledons</taxon>
        <taxon>Gunneridae</taxon>
        <taxon>Pentapetalae</taxon>
        <taxon>rosids</taxon>
        <taxon>fabids</taxon>
        <taxon>Malpighiales</taxon>
        <taxon>Rhizophoraceae</taxon>
        <taxon>Rhizophora</taxon>
    </lineage>
</organism>
<protein>
    <submittedName>
        <fullName evidence="1">Uncharacterized protein</fullName>
    </submittedName>
</protein>
<dbReference type="AlphaFoldDB" id="A0A2P2Q1V3"/>
<proteinExistence type="predicted"/>